<gene>
    <name evidence="5" type="primary">rlmB</name>
    <name evidence="5" type="ORF">IAB27_00345</name>
</gene>
<evidence type="ECO:0000313" key="5">
    <source>
        <dbReference type="EMBL" id="HIQ90067.1"/>
    </source>
</evidence>
<dbReference type="GO" id="GO:0003723">
    <property type="term" value="F:RNA binding"/>
    <property type="evidence" value="ECO:0007669"/>
    <property type="project" value="InterPro"/>
</dbReference>
<dbReference type="EMBL" id="DVFV01000009">
    <property type="protein sequence ID" value="HIQ90067.1"/>
    <property type="molecule type" value="Genomic_DNA"/>
</dbReference>
<dbReference type="AlphaFoldDB" id="A0A9D0ZPV8"/>
<dbReference type="InterPro" id="IPR004441">
    <property type="entry name" value="rRNA_MeTrfase_TrmH"/>
</dbReference>
<evidence type="ECO:0000256" key="2">
    <source>
        <dbReference type="ARBA" id="ARBA00022603"/>
    </source>
</evidence>
<keyword evidence="3" id="KW-0808">Transferase</keyword>
<dbReference type="FunFam" id="3.40.1280.10:FF:000008">
    <property type="entry name" value="Group 3 RNA methyltransferase TrmH"/>
    <property type="match status" value="1"/>
</dbReference>
<reference evidence="5" key="1">
    <citation type="submission" date="2020-10" db="EMBL/GenBank/DDBJ databases">
        <authorList>
            <person name="Gilroy R."/>
        </authorList>
    </citation>
    <scope>NUCLEOTIDE SEQUENCE</scope>
    <source>
        <strain evidence="5">CHK147-3167</strain>
    </source>
</reference>
<dbReference type="NCBIfam" id="TIGR00186">
    <property type="entry name" value="rRNA_methyl_3"/>
    <property type="match status" value="1"/>
</dbReference>
<evidence type="ECO:0000313" key="6">
    <source>
        <dbReference type="Proteomes" id="UP000886786"/>
    </source>
</evidence>
<dbReference type="InterPro" id="IPR029028">
    <property type="entry name" value="Alpha/beta_knot_MTases"/>
</dbReference>
<comment type="caution">
    <text evidence="5">The sequence shown here is derived from an EMBL/GenBank/DDBJ whole genome shotgun (WGS) entry which is preliminary data.</text>
</comment>
<protein>
    <submittedName>
        <fullName evidence="5">23S rRNA (Guanosine(2251)-2'-O)-methyltransferase RlmB</fullName>
    </submittedName>
</protein>
<accession>A0A9D0ZPV8</accession>
<dbReference type="InterPro" id="IPR001537">
    <property type="entry name" value="SpoU_MeTrfase"/>
</dbReference>
<dbReference type="SUPFAM" id="SSF55315">
    <property type="entry name" value="L30e-like"/>
    <property type="match status" value="1"/>
</dbReference>
<dbReference type="GO" id="GO:0005829">
    <property type="term" value="C:cytosol"/>
    <property type="evidence" value="ECO:0007669"/>
    <property type="project" value="TreeGrafter"/>
</dbReference>
<dbReference type="SMART" id="SM00967">
    <property type="entry name" value="SpoU_sub_bind"/>
    <property type="match status" value="1"/>
</dbReference>
<dbReference type="Gene3D" id="3.30.1330.30">
    <property type="match status" value="1"/>
</dbReference>
<dbReference type="GO" id="GO:0008173">
    <property type="term" value="F:RNA methyltransferase activity"/>
    <property type="evidence" value="ECO:0007669"/>
    <property type="project" value="InterPro"/>
</dbReference>
<dbReference type="InterPro" id="IPR013123">
    <property type="entry name" value="SpoU_subst-bd"/>
</dbReference>
<reference evidence="5" key="2">
    <citation type="journal article" date="2021" name="PeerJ">
        <title>Extensive microbial diversity within the chicken gut microbiome revealed by metagenomics and culture.</title>
        <authorList>
            <person name="Gilroy R."/>
            <person name="Ravi A."/>
            <person name="Getino M."/>
            <person name="Pursley I."/>
            <person name="Horton D.L."/>
            <person name="Alikhan N.F."/>
            <person name="Baker D."/>
            <person name="Gharbi K."/>
            <person name="Hall N."/>
            <person name="Watson M."/>
            <person name="Adriaenssens E.M."/>
            <person name="Foster-Nyarko E."/>
            <person name="Jarju S."/>
            <person name="Secka A."/>
            <person name="Antonio M."/>
            <person name="Oren A."/>
            <person name="Chaudhuri R.R."/>
            <person name="La Ragione R."/>
            <person name="Hildebrand F."/>
            <person name="Pallen M.J."/>
        </authorList>
    </citation>
    <scope>NUCLEOTIDE SEQUENCE</scope>
    <source>
        <strain evidence="5">CHK147-3167</strain>
    </source>
</reference>
<keyword evidence="2" id="KW-0489">Methyltransferase</keyword>
<evidence type="ECO:0000256" key="1">
    <source>
        <dbReference type="ARBA" id="ARBA00007228"/>
    </source>
</evidence>
<evidence type="ECO:0000256" key="3">
    <source>
        <dbReference type="ARBA" id="ARBA00022679"/>
    </source>
</evidence>
<proteinExistence type="inferred from homology"/>
<name>A0A9D0ZPV8_9FIRM</name>
<dbReference type="Pfam" id="PF08032">
    <property type="entry name" value="SpoU_sub_bind"/>
    <property type="match status" value="1"/>
</dbReference>
<dbReference type="SUPFAM" id="SSF75217">
    <property type="entry name" value="alpha/beta knot"/>
    <property type="match status" value="1"/>
</dbReference>
<dbReference type="PANTHER" id="PTHR46429">
    <property type="entry name" value="23S RRNA (GUANOSINE-2'-O-)-METHYLTRANSFERASE RLMB"/>
    <property type="match status" value="1"/>
</dbReference>
<feature type="domain" description="RNA 2-O ribose methyltransferase substrate binding" evidence="4">
    <location>
        <begin position="2"/>
        <end position="73"/>
    </location>
</feature>
<dbReference type="Proteomes" id="UP000886786">
    <property type="component" value="Unassembled WGS sequence"/>
</dbReference>
<dbReference type="InterPro" id="IPR029026">
    <property type="entry name" value="tRNA_m1G_MTases_N"/>
</dbReference>
<dbReference type="GO" id="GO:0006396">
    <property type="term" value="P:RNA processing"/>
    <property type="evidence" value="ECO:0007669"/>
    <property type="project" value="InterPro"/>
</dbReference>
<sequence length="227" mass="25453">MYVYGKNVAKEMLNKKEKINKAFLYNKFNDNEILSNLKKQNIKIKYLTKDELNKIETGNHQGIILEVDDYKYSSIDDLNDDIIVMLDHLEDPHNFGAIIRTCEAAGVKNIIIPKDRSVKVTSSVIKVSVGAIENVKIALVNNLVNTIKELKQKGYWIIGTDMQGTDYRNIDYSGKIVLVIGNEGKGLSRLTEENCDFIASIPMRGKVNSLNASVAAALIIYEAIRGK</sequence>
<dbReference type="GO" id="GO:0032259">
    <property type="term" value="P:methylation"/>
    <property type="evidence" value="ECO:0007669"/>
    <property type="project" value="UniProtKB-KW"/>
</dbReference>
<dbReference type="Gene3D" id="3.40.1280.10">
    <property type="match status" value="1"/>
</dbReference>
<evidence type="ECO:0000259" key="4">
    <source>
        <dbReference type="SMART" id="SM00967"/>
    </source>
</evidence>
<comment type="similarity">
    <text evidence="1">Belongs to the class IV-like SAM-binding methyltransferase superfamily. RNA methyltransferase TrmH family.</text>
</comment>
<organism evidence="5 6">
    <name type="scientific">Candidatus Coprosoma intestinipullorum</name>
    <dbReference type="NCBI Taxonomy" id="2840752"/>
    <lineage>
        <taxon>Bacteria</taxon>
        <taxon>Bacillati</taxon>
        <taxon>Bacillota</taxon>
        <taxon>Bacillota incertae sedis</taxon>
        <taxon>Candidatus Coprosoma</taxon>
    </lineage>
</organism>
<dbReference type="PANTHER" id="PTHR46429:SF1">
    <property type="entry name" value="23S RRNA (GUANOSINE-2'-O-)-METHYLTRANSFERASE RLMB"/>
    <property type="match status" value="1"/>
</dbReference>
<dbReference type="InterPro" id="IPR029064">
    <property type="entry name" value="Ribosomal_eL30-like_sf"/>
</dbReference>
<dbReference type="CDD" id="cd18103">
    <property type="entry name" value="SpoU-like_RlmB"/>
    <property type="match status" value="1"/>
</dbReference>
<dbReference type="Pfam" id="PF00588">
    <property type="entry name" value="SpoU_methylase"/>
    <property type="match status" value="1"/>
</dbReference>